<name>A0A4R6R9F3_9HYPH</name>
<dbReference type="RefSeq" id="WP_126538907.1">
    <property type="nucleotide sequence ID" value="NZ_BSPM01000007.1"/>
</dbReference>
<dbReference type="PANTHER" id="PTHR23150:SF19">
    <property type="entry name" value="FORMYLGLYCINE-GENERATING ENZYME"/>
    <property type="match status" value="1"/>
</dbReference>
<reference evidence="3 4" key="1">
    <citation type="submission" date="2019-03" db="EMBL/GenBank/DDBJ databases">
        <title>Genomic Encyclopedia of Type Strains, Phase IV (KMG-IV): sequencing the most valuable type-strain genomes for metagenomic binning, comparative biology and taxonomic classification.</title>
        <authorList>
            <person name="Goeker M."/>
        </authorList>
    </citation>
    <scope>NUCLEOTIDE SEQUENCE [LARGE SCALE GENOMIC DNA]</scope>
    <source>
        <strain evidence="3 4">DSM 102969</strain>
    </source>
</reference>
<dbReference type="EMBL" id="SNXY01000010">
    <property type="protein sequence ID" value="TDP82683.1"/>
    <property type="molecule type" value="Genomic_DNA"/>
</dbReference>
<feature type="domain" description="Sulfatase-modifying factor enzyme-like" evidence="2">
    <location>
        <begin position="52"/>
        <end position="341"/>
    </location>
</feature>
<dbReference type="AlphaFoldDB" id="A0A4R6R9F3"/>
<comment type="caution">
    <text evidence="3">The sequence shown here is derived from an EMBL/GenBank/DDBJ whole genome shotgun (WGS) entry which is preliminary data.</text>
</comment>
<feature type="signal peptide" evidence="1">
    <location>
        <begin position="1"/>
        <end position="22"/>
    </location>
</feature>
<dbReference type="Proteomes" id="UP000294547">
    <property type="component" value="Unassembled WGS sequence"/>
</dbReference>
<dbReference type="PANTHER" id="PTHR23150">
    <property type="entry name" value="SULFATASE MODIFYING FACTOR 1, 2"/>
    <property type="match status" value="1"/>
</dbReference>
<keyword evidence="4" id="KW-1185">Reference proteome</keyword>
<proteinExistence type="predicted"/>
<dbReference type="GO" id="GO:0120147">
    <property type="term" value="F:formylglycine-generating oxidase activity"/>
    <property type="evidence" value="ECO:0007669"/>
    <property type="project" value="TreeGrafter"/>
</dbReference>
<dbReference type="Pfam" id="PF03781">
    <property type="entry name" value="FGE-sulfatase"/>
    <property type="match status" value="1"/>
</dbReference>
<feature type="chain" id="PRO_5020933333" evidence="1">
    <location>
        <begin position="23"/>
        <end position="345"/>
    </location>
</feature>
<accession>A0A4R6R9F3</accession>
<dbReference type="InterPro" id="IPR016187">
    <property type="entry name" value="CTDL_fold"/>
</dbReference>
<evidence type="ECO:0000313" key="3">
    <source>
        <dbReference type="EMBL" id="TDP82683.1"/>
    </source>
</evidence>
<dbReference type="InterPro" id="IPR051043">
    <property type="entry name" value="Sulfatase_Mod_Factor_Kinase"/>
</dbReference>
<sequence length="345" mass="36797">MSRLATALAALLAFGIAGPARAEDPLARLCDAYRGLPKGFGPPGSGPKAATAGMAELPGGTVRIGAEDFYPEEAPVREATVGPFRIDRHEVTNAEFAAFVAATGYRTVAERGIDRSRYPDLPEEMLVPGSMVFTMPTSPETRIRPGSWWVYTPGADWRHPTGPGSTIDGADNRPVVHVALADARAYAAWLGRDLPTEAEWEYAARGGLVGKRYAWGDVAVPDGEHRANAWQGVFPVYDEAADGAHGLAAVGCYRPNPFGLFDMIGNVWEWTVDPWTADHVDPAPDTTGPVLAGEAAAPFATAVIKGGSWLCSDTFCGRYRPAARQPHEVDLGSSHVGFRTILRGG</sequence>
<dbReference type="Gene3D" id="3.90.1580.10">
    <property type="entry name" value="paralog of FGE (formylglycine-generating enzyme)"/>
    <property type="match status" value="1"/>
</dbReference>
<keyword evidence="1" id="KW-0732">Signal</keyword>
<evidence type="ECO:0000256" key="1">
    <source>
        <dbReference type="SAM" id="SignalP"/>
    </source>
</evidence>
<dbReference type="InterPro" id="IPR042095">
    <property type="entry name" value="SUMF_sf"/>
</dbReference>
<gene>
    <name evidence="3" type="ORF">EDD54_3953</name>
</gene>
<dbReference type="OrthoDB" id="9768004at2"/>
<dbReference type="SUPFAM" id="SSF56436">
    <property type="entry name" value="C-type lectin-like"/>
    <property type="match status" value="1"/>
</dbReference>
<evidence type="ECO:0000259" key="2">
    <source>
        <dbReference type="Pfam" id="PF03781"/>
    </source>
</evidence>
<evidence type="ECO:0000313" key="4">
    <source>
        <dbReference type="Proteomes" id="UP000294547"/>
    </source>
</evidence>
<protein>
    <submittedName>
        <fullName evidence="3">Formylglycine-generating enzyme required for sulfatase activity</fullName>
    </submittedName>
</protein>
<dbReference type="InterPro" id="IPR005532">
    <property type="entry name" value="SUMF_dom"/>
</dbReference>
<organism evidence="3 4">
    <name type="scientific">Oharaeibacter diazotrophicus</name>
    <dbReference type="NCBI Taxonomy" id="1920512"/>
    <lineage>
        <taxon>Bacteria</taxon>
        <taxon>Pseudomonadati</taxon>
        <taxon>Pseudomonadota</taxon>
        <taxon>Alphaproteobacteria</taxon>
        <taxon>Hyphomicrobiales</taxon>
        <taxon>Pleomorphomonadaceae</taxon>
        <taxon>Oharaeibacter</taxon>
    </lineage>
</organism>